<protein>
    <submittedName>
        <fullName evidence="8">Predicted spermidine synthase with an N-terminal membrane domain</fullName>
    </submittedName>
</protein>
<feature type="transmembrane region" description="Helical" evidence="6">
    <location>
        <begin position="252"/>
        <end position="272"/>
    </location>
</feature>
<feature type="region of interest" description="Disordered" evidence="5">
    <location>
        <begin position="1"/>
        <end position="32"/>
    </location>
</feature>
<dbReference type="GO" id="GO:0016740">
    <property type="term" value="F:transferase activity"/>
    <property type="evidence" value="ECO:0007669"/>
    <property type="project" value="UniProtKB-UniRule"/>
</dbReference>
<evidence type="ECO:0000256" key="3">
    <source>
        <dbReference type="ARBA" id="ARBA00023115"/>
    </source>
</evidence>
<evidence type="ECO:0000256" key="2">
    <source>
        <dbReference type="ARBA" id="ARBA00022679"/>
    </source>
</evidence>
<name>A0A7Z7ICX7_9BURK</name>
<feature type="transmembrane region" description="Helical" evidence="6">
    <location>
        <begin position="402"/>
        <end position="424"/>
    </location>
</feature>
<reference evidence="8 9" key="1">
    <citation type="submission" date="2017-09" db="EMBL/GenBank/DDBJ databases">
        <authorList>
            <person name="Varghese N."/>
            <person name="Submissions S."/>
        </authorList>
    </citation>
    <scope>NUCLEOTIDE SEQUENCE [LARGE SCALE GENOMIC DNA]</scope>
    <source>
        <strain evidence="8 9">OK806</strain>
    </source>
</reference>
<accession>A0A7Z7ICX7</accession>
<evidence type="ECO:0000256" key="5">
    <source>
        <dbReference type="SAM" id="MobiDB-lite"/>
    </source>
</evidence>
<keyword evidence="6" id="KW-0472">Membrane</keyword>
<evidence type="ECO:0000313" key="8">
    <source>
        <dbReference type="EMBL" id="SOE88440.1"/>
    </source>
</evidence>
<feature type="transmembrane region" description="Helical" evidence="6">
    <location>
        <begin position="73"/>
        <end position="94"/>
    </location>
</feature>
<dbReference type="AlphaFoldDB" id="A0A7Z7ICX7"/>
<dbReference type="SUPFAM" id="SSF53335">
    <property type="entry name" value="S-adenosyl-L-methionine-dependent methyltransferases"/>
    <property type="match status" value="1"/>
</dbReference>
<feature type="transmembrane region" description="Helical" evidence="6">
    <location>
        <begin position="40"/>
        <end position="61"/>
    </location>
</feature>
<dbReference type="RefSeq" id="WP_143753706.1">
    <property type="nucleotide sequence ID" value="NZ_OCSU01000003.1"/>
</dbReference>
<sequence>MTDTLASPSRSTRRERRAQERSERRSHGDTRERAAPPLSIAWPILLLFASGAAALIYQVLWIKQLALVVGVDVRAVTTGVSAFFAGLALGGWLFGRIADRSRRPLLLYAWLEAGALVLALAATFALARAAAPFAALEKHAGVFAWALPFVLVGLPAVLMGGTLPVLMRALKPRSGDVGGAGGRLYAANTAGAIAGTLAPTFVLIPSLGVQGSAFAAAFLNAVAALAALLLARGQSASAPVPAPGATAIRSRLAVTLYAIAGGIALGYEVIWTQAIAQFISTRSFAFSIVLATYLCGLVLGSAAVSRRVDRARDPWGAFAILIAAAGLVALFSIACLGGWLLSWQALASRAVLSATGNLLVAMCASFAVAAFSVVFVPTLLLGAAFPFALRLAVNDARLGRDVGTLVALTTAGGIGGTLLAGFVLLPWLGLVRSLAVLAVAAGALALVAIMRGPGAGRGARLGVVALAVLALCAACLTPPDRLATLLTTARGGTLVHYEESAGGTVAVVEQRSGTHRFRRLYIQGVSNSGDTMTSLRYMRLQALLPLIVHPDVPRSALVIGLGTGITGGALLTYPGLDRRVVAELLPAVVRAASQFSGNFGMSTDPRIDVRLFDGRRELLQSEAPYDLITLEPPPPSAAGVVNLYSTDFYRLAASRLEKGGMVAQWLPLPTQNEDDTRALIQSFIQVFPYAALWTTELHETMLVGSAAPLELDVPRIRERFAQPSVAAALREVGIASPAALLATWVTDRAGLAYYVADTPPVTDDAPRIEYAPWVRRAAFPAVLARLLALQTEPPLIRADDAFRAQLRAERDTLHAFYGAGLDAYRGDRDAWAANLRRVMDADPDNPYYRWVIGE</sequence>
<evidence type="ECO:0000256" key="1">
    <source>
        <dbReference type="ARBA" id="ARBA00007867"/>
    </source>
</evidence>
<dbReference type="InterPro" id="IPR036259">
    <property type="entry name" value="MFS_trans_sf"/>
</dbReference>
<feature type="transmembrane region" description="Helical" evidence="6">
    <location>
        <begin position="213"/>
        <end position="231"/>
    </location>
</feature>
<evidence type="ECO:0000259" key="7">
    <source>
        <dbReference type="PROSITE" id="PS51006"/>
    </source>
</evidence>
<feature type="transmembrane region" description="Helical" evidence="6">
    <location>
        <begin position="430"/>
        <end position="449"/>
    </location>
</feature>
<feature type="transmembrane region" description="Helical" evidence="6">
    <location>
        <begin position="184"/>
        <end position="207"/>
    </location>
</feature>
<dbReference type="Pfam" id="PF01564">
    <property type="entry name" value="Spermine_synth"/>
    <property type="match status" value="1"/>
</dbReference>
<keyword evidence="2 4" id="KW-0808">Transferase</keyword>
<feature type="compositionally biased region" description="Basic and acidic residues" evidence="5">
    <location>
        <begin position="17"/>
        <end position="32"/>
    </location>
</feature>
<keyword evidence="6" id="KW-1133">Transmembrane helix</keyword>
<dbReference type="PROSITE" id="PS51006">
    <property type="entry name" value="PABS_2"/>
    <property type="match status" value="1"/>
</dbReference>
<comment type="caution">
    <text evidence="4">Lacks conserved residue(s) required for the propagation of feature annotation.</text>
</comment>
<keyword evidence="6" id="KW-0812">Transmembrane</keyword>
<dbReference type="EMBL" id="OCSU01000003">
    <property type="protein sequence ID" value="SOE88440.1"/>
    <property type="molecule type" value="Genomic_DNA"/>
</dbReference>
<dbReference type="GO" id="GO:0006596">
    <property type="term" value="P:polyamine biosynthetic process"/>
    <property type="evidence" value="ECO:0007669"/>
    <property type="project" value="UniProtKB-UniRule"/>
</dbReference>
<feature type="transmembrane region" description="Helical" evidence="6">
    <location>
        <begin position="359"/>
        <end position="381"/>
    </location>
</feature>
<organism evidence="8 9">
    <name type="scientific">Caballeronia arationis</name>
    <dbReference type="NCBI Taxonomy" id="1777142"/>
    <lineage>
        <taxon>Bacteria</taxon>
        <taxon>Pseudomonadati</taxon>
        <taxon>Pseudomonadota</taxon>
        <taxon>Betaproteobacteria</taxon>
        <taxon>Burkholderiales</taxon>
        <taxon>Burkholderiaceae</taxon>
        <taxon>Caballeronia</taxon>
    </lineage>
</organism>
<evidence type="ECO:0000313" key="9">
    <source>
        <dbReference type="Proteomes" id="UP000219522"/>
    </source>
</evidence>
<keyword evidence="3 4" id="KW-0620">Polyamine biosynthesis</keyword>
<evidence type="ECO:0000256" key="4">
    <source>
        <dbReference type="PROSITE-ProRule" id="PRU00354"/>
    </source>
</evidence>
<keyword evidence="9" id="KW-1185">Reference proteome</keyword>
<dbReference type="InterPro" id="IPR029063">
    <property type="entry name" value="SAM-dependent_MTases_sf"/>
</dbReference>
<dbReference type="InterPro" id="IPR030374">
    <property type="entry name" value="PABS"/>
</dbReference>
<proteinExistence type="inferred from homology"/>
<dbReference type="PANTHER" id="PTHR43317">
    <property type="entry name" value="THERMOSPERMINE SYNTHASE ACAULIS5"/>
    <property type="match status" value="1"/>
</dbReference>
<evidence type="ECO:0000256" key="6">
    <source>
        <dbReference type="SAM" id="Phobius"/>
    </source>
</evidence>
<comment type="caution">
    <text evidence="8">The sequence shown here is derived from an EMBL/GenBank/DDBJ whole genome shotgun (WGS) entry which is preliminary data.</text>
</comment>
<feature type="transmembrane region" description="Helical" evidence="6">
    <location>
        <begin position="461"/>
        <end position="479"/>
    </location>
</feature>
<dbReference type="PANTHER" id="PTHR43317:SF1">
    <property type="entry name" value="THERMOSPERMINE SYNTHASE ACAULIS5"/>
    <property type="match status" value="1"/>
</dbReference>
<dbReference type="Gene3D" id="3.40.50.150">
    <property type="entry name" value="Vaccinia Virus protein VP39"/>
    <property type="match status" value="1"/>
</dbReference>
<comment type="similarity">
    <text evidence="1">Belongs to the spermidine/spermine synthase family.</text>
</comment>
<dbReference type="NCBIfam" id="NF037959">
    <property type="entry name" value="MFS_SpdSyn"/>
    <property type="match status" value="2"/>
</dbReference>
<feature type="domain" description="PABS" evidence="7">
    <location>
        <begin position="475"/>
        <end position="713"/>
    </location>
</feature>
<dbReference type="SUPFAM" id="SSF103473">
    <property type="entry name" value="MFS general substrate transporter"/>
    <property type="match status" value="1"/>
</dbReference>
<feature type="transmembrane region" description="Helical" evidence="6">
    <location>
        <begin position="284"/>
        <end position="304"/>
    </location>
</feature>
<feature type="transmembrane region" description="Helical" evidence="6">
    <location>
        <begin position="142"/>
        <end position="163"/>
    </location>
</feature>
<dbReference type="Proteomes" id="UP000219522">
    <property type="component" value="Unassembled WGS sequence"/>
</dbReference>
<feature type="transmembrane region" description="Helical" evidence="6">
    <location>
        <begin position="316"/>
        <end position="339"/>
    </location>
</feature>
<feature type="transmembrane region" description="Helical" evidence="6">
    <location>
        <begin position="106"/>
        <end position="130"/>
    </location>
</feature>
<gene>
    <name evidence="8" type="ORF">SAMN05446927_7053</name>
</gene>